<protein>
    <submittedName>
        <fullName evidence="3">Uncharacterized protein</fullName>
    </submittedName>
</protein>
<proteinExistence type="predicted"/>
<keyword evidence="2" id="KW-0472">Membrane</keyword>
<dbReference type="EMBL" id="PJLB01000005">
    <property type="protein sequence ID" value="PND03738.1"/>
    <property type="molecule type" value="Genomic_DNA"/>
</dbReference>
<name>A0A2N8I4T3_9BACT</name>
<keyword evidence="2" id="KW-0812">Transmembrane</keyword>
<feature type="region of interest" description="Disordered" evidence="1">
    <location>
        <begin position="66"/>
        <end position="98"/>
    </location>
</feature>
<evidence type="ECO:0000313" key="4">
    <source>
        <dbReference type="EMBL" id="PND03738.1"/>
    </source>
</evidence>
<dbReference type="AlphaFoldDB" id="A0A2N8I4T3"/>
<dbReference type="Proteomes" id="UP000235914">
    <property type="component" value="Unassembled WGS sequence"/>
</dbReference>
<dbReference type="Proteomes" id="UP000236075">
    <property type="component" value="Unassembled WGS sequence"/>
</dbReference>
<organism evidence="3 5">
    <name type="scientific">Akkermansia muciniphila</name>
    <dbReference type="NCBI Taxonomy" id="239935"/>
    <lineage>
        <taxon>Bacteria</taxon>
        <taxon>Pseudomonadati</taxon>
        <taxon>Verrucomicrobiota</taxon>
        <taxon>Verrucomicrobiia</taxon>
        <taxon>Verrucomicrobiales</taxon>
        <taxon>Akkermansiaceae</taxon>
        <taxon>Akkermansia</taxon>
    </lineage>
</organism>
<gene>
    <name evidence="4" type="ORF">CXT95_02805</name>
    <name evidence="3" type="ORF">CXU09_08590</name>
</gene>
<reference evidence="5 6" key="1">
    <citation type="journal article" date="2017" name="BMC Genomics">
        <title>Genome sequencing of 39 Akkermansia muciniphila isolates reveals its population structure, genomic and functional diverisity, and global distribution in mammalian gut microbiotas.</title>
        <authorList>
            <person name="Guo X."/>
            <person name="Li S."/>
            <person name="Zhang J."/>
            <person name="Wu F."/>
            <person name="Li X."/>
            <person name="Wu D."/>
            <person name="Zhang M."/>
            <person name="Ou Z."/>
            <person name="Jie Z."/>
            <person name="Yan Q."/>
            <person name="Li P."/>
            <person name="Yi J."/>
            <person name="Peng Y."/>
        </authorList>
    </citation>
    <scope>NUCLEOTIDE SEQUENCE [LARGE SCALE GENOMIC DNA]</scope>
    <source>
        <strain evidence="4 6">GP28</strain>
        <strain evidence="3 5">GP43</strain>
    </source>
</reference>
<feature type="transmembrane region" description="Helical" evidence="2">
    <location>
        <begin position="44"/>
        <end position="65"/>
    </location>
</feature>
<feature type="compositionally biased region" description="Basic and acidic residues" evidence="1">
    <location>
        <begin position="66"/>
        <end position="80"/>
    </location>
</feature>
<evidence type="ECO:0000313" key="5">
    <source>
        <dbReference type="Proteomes" id="UP000235914"/>
    </source>
</evidence>
<dbReference type="EMBL" id="PJKN01000004">
    <property type="protein sequence ID" value="PNC56119.1"/>
    <property type="molecule type" value="Genomic_DNA"/>
</dbReference>
<accession>A0A2N8I4T3</accession>
<evidence type="ECO:0000256" key="1">
    <source>
        <dbReference type="SAM" id="MobiDB-lite"/>
    </source>
</evidence>
<evidence type="ECO:0000313" key="6">
    <source>
        <dbReference type="Proteomes" id="UP000236075"/>
    </source>
</evidence>
<comment type="caution">
    <text evidence="3">The sequence shown here is derived from an EMBL/GenBank/DDBJ whole genome shotgun (WGS) entry which is preliminary data.</text>
</comment>
<keyword evidence="2" id="KW-1133">Transmembrane helix</keyword>
<evidence type="ECO:0000313" key="3">
    <source>
        <dbReference type="EMBL" id="PNC56119.1"/>
    </source>
</evidence>
<evidence type="ECO:0000256" key="2">
    <source>
        <dbReference type="SAM" id="Phobius"/>
    </source>
</evidence>
<sequence>MLILIFYLMNRHIKSFWLLPLAGMTLSFMPSCTTDSYGNSSVTPGGAAAIGVGALAAGAAIGAAVQHDRDKDRYRNDWRHHNPPPPPPRPPHRPQWRR</sequence>